<protein>
    <submittedName>
        <fullName evidence="1">Uncharacterized protein</fullName>
    </submittedName>
</protein>
<dbReference type="AlphaFoldDB" id="A0A4D8PMG0"/>
<dbReference type="EMBL" id="CP032324">
    <property type="protein sequence ID" value="QCN99312.1"/>
    <property type="molecule type" value="Genomic_DNA"/>
</dbReference>
<dbReference type="KEGG" id="aare:D3093_29190"/>
<evidence type="ECO:0000313" key="1">
    <source>
        <dbReference type="EMBL" id="QCN99312.1"/>
    </source>
</evidence>
<sequence>MGRVRVRPRISASILGSTLTRPLRGHPLPGRERDLTPNALAVRMGAMAGLANTQSAQVAVNLRMNFAKNSAYIENFSTRWRSYSQKSKKFSYEPCDIENHYRGFAKIAEARV</sequence>
<evidence type="ECO:0000313" key="2">
    <source>
        <dbReference type="Proteomes" id="UP000298595"/>
    </source>
</evidence>
<organism evidence="1 2">
    <name type="scientific">Azospirillum argentinense</name>
    <dbReference type="NCBI Taxonomy" id="2970906"/>
    <lineage>
        <taxon>Bacteria</taxon>
        <taxon>Pseudomonadati</taxon>
        <taxon>Pseudomonadota</taxon>
        <taxon>Alphaproteobacteria</taxon>
        <taxon>Rhodospirillales</taxon>
        <taxon>Azospirillaceae</taxon>
        <taxon>Azospirillum</taxon>
    </lineage>
</organism>
<name>A0A4D8PMG0_9PROT</name>
<proteinExistence type="predicted"/>
<dbReference type="Proteomes" id="UP000298595">
    <property type="component" value="Plasmid p3"/>
</dbReference>
<keyword evidence="1" id="KW-0614">Plasmid</keyword>
<geneLocation type="plasmid" evidence="1 2">
    <name>p3</name>
</geneLocation>
<reference evidence="1 2" key="1">
    <citation type="submission" date="2018-09" db="EMBL/GenBank/DDBJ databases">
        <title>Whole genome based analysis of evolution and adaptive divergence in Indian and Brazilian strains of Azospirillum brasilense.</title>
        <authorList>
            <person name="Singh C."/>
            <person name="Tripathi A.K."/>
        </authorList>
    </citation>
    <scope>NUCLEOTIDE SEQUENCE [LARGE SCALE GENOMIC DNA]</scope>
    <source>
        <strain evidence="1 2">MTCC4035</strain>
        <plasmid evidence="1 2">p3</plasmid>
    </source>
</reference>
<gene>
    <name evidence="1" type="ORF">D3093_29190</name>
</gene>
<accession>A0A4D8PMG0</accession>